<proteinExistence type="predicted"/>
<feature type="transmembrane region" description="Helical" evidence="7">
    <location>
        <begin position="149"/>
        <end position="171"/>
    </location>
</feature>
<gene>
    <name evidence="9" type="ORF">METZ01_LOCUS418139</name>
</gene>
<organism evidence="9">
    <name type="scientific">marine metagenome</name>
    <dbReference type="NCBI Taxonomy" id="408172"/>
    <lineage>
        <taxon>unclassified sequences</taxon>
        <taxon>metagenomes</taxon>
        <taxon>ecological metagenomes</taxon>
    </lineage>
</organism>
<evidence type="ECO:0000256" key="2">
    <source>
        <dbReference type="ARBA" id="ARBA00022448"/>
    </source>
</evidence>
<evidence type="ECO:0000256" key="4">
    <source>
        <dbReference type="ARBA" id="ARBA00022692"/>
    </source>
</evidence>
<evidence type="ECO:0000256" key="5">
    <source>
        <dbReference type="ARBA" id="ARBA00022989"/>
    </source>
</evidence>
<accession>A0A382X3V7</accession>
<dbReference type="Pfam" id="PF04290">
    <property type="entry name" value="DctQ"/>
    <property type="match status" value="1"/>
</dbReference>
<feature type="transmembrane region" description="Helical" evidence="7">
    <location>
        <begin position="62"/>
        <end position="80"/>
    </location>
</feature>
<keyword evidence="5 7" id="KW-1133">Transmembrane helix</keyword>
<dbReference type="InterPro" id="IPR055348">
    <property type="entry name" value="DctQ"/>
</dbReference>
<reference evidence="9" key="1">
    <citation type="submission" date="2018-05" db="EMBL/GenBank/DDBJ databases">
        <authorList>
            <person name="Lanie J.A."/>
            <person name="Ng W.-L."/>
            <person name="Kazmierczak K.M."/>
            <person name="Andrzejewski T.M."/>
            <person name="Davidsen T.M."/>
            <person name="Wayne K.J."/>
            <person name="Tettelin H."/>
            <person name="Glass J.I."/>
            <person name="Rusch D."/>
            <person name="Podicherti R."/>
            <person name="Tsui H.-C.T."/>
            <person name="Winkler M.E."/>
        </authorList>
    </citation>
    <scope>NUCLEOTIDE SEQUENCE</scope>
</reference>
<keyword evidence="6 7" id="KW-0472">Membrane</keyword>
<evidence type="ECO:0000259" key="8">
    <source>
        <dbReference type="Pfam" id="PF04290"/>
    </source>
</evidence>
<protein>
    <recommendedName>
        <fullName evidence="8">Tripartite ATP-independent periplasmic transporters DctQ component domain-containing protein</fullName>
    </recommendedName>
</protein>
<feature type="transmembrane region" description="Helical" evidence="7">
    <location>
        <begin position="101"/>
        <end position="129"/>
    </location>
</feature>
<evidence type="ECO:0000313" key="9">
    <source>
        <dbReference type="EMBL" id="SVD65285.1"/>
    </source>
</evidence>
<evidence type="ECO:0000256" key="6">
    <source>
        <dbReference type="ARBA" id="ARBA00023136"/>
    </source>
</evidence>
<feature type="transmembrane region" description="Helical" evidence="7">
    <location>
        <begin position="20"/>
        <end position="42"/>
    </location>
</feature>
<evidence type="ECO:0000256" key="1">
    <source>
        <dbReference type="ARBA" id="ARBA00004651"/>
    </source>
</evidence>
<name>A0A382X3V7_9ZZZZ</name>
<keyword evidence="3" id="KW-1003">Cell membrane</keyword>
<dbReference type="GO" id="GO:0005886">
    <property type="term" value="C:plasma membrane"/>
    <property type="evidence" value="ECO:0007669"/>
    <property type="project" value="UniProtKB-SubCell"/>
</dbReference>
<dbReference type="AlphaFoldDB" id="A0A382X3V7"/>
<evidence type="ECO:0000256" key="7">
    <source>
        <dbReference type="SAM" id="Phobius"/>
    </source>
</evidence>
<keyword evidence="4 7" id="KW-0812">Transmembrane</keyword>
<evidence type="ECO:0000256" key="3">
    <source>
        <dbReference type="ARBA" id="ARBA00022475"/>
    </source>
</evidence>
<comment type="subcellular location">
    <subcellularLocation>
        <location evidence="1">Cell membrane</location>
        <topology evidence="1">Multi-pass membrane protein</topology>
    </subcellularLocation>
</comment>
<feature type="domain" description="Tripartite ATP-independent periplasmic transporters DctQ component" evidence="8">
    <location>
        <begin position="38"/>
        <end position="174"/>
    </location>
</feature>
<dbReference type="EMBL" id="UINC01164435">
    <property type="protein sequence ID" value="SVD65285.1"/>
    <property type="molecule type" value="Genomic_DNA"/>
</dbReference>
<sequence>MTGRPNTSGVIIGKTLARYFSTLVAGMNSVGTGWIFALMVLVNVDVFSRFIFNFPIQGVAEVVELSIVGIVFLQISDAVRAGRLTRSDGLYGMILERRPKLGHFLGAVFDLSGTFFFVAILLGAIPRLIEAYERGYFAGNEGLFVVPVWPIRLILVAGCLVVALQFVVLAWRHVIALQTDGSLRK</sequence>
<keyword evidence="2" id="KW-0813">Transport</keyword>